<dbReference type="PROSITE" id="PS51832">
    <property type="entry name" value="HD_GYP"/>
    <property type="match status" value="1"/>
</dbReference>
<dbReference type="InterPro" id="IPR037522">
    <property type="entry name" value="HD_GYP_dom"/>
</dbReference>
<dbReference type="PANTHER" id="PTHR45228:SF5">
    <property type="entry name" value="CYCLIC DI-GMP PHOSPHODIESTERASE VC_1348-RELATED"/>
    <property type="match status" value="1"/>
</dbReference>
<dbReference type="SUPFAM" id="SSF109604">
    <property type="entry name" value="HD-domain/PDEase-like"/>
    <property type="match status" value="2"/>
</dbReference>
<organism evidence="3 4">
    <name type="scientific">Vibrio ulleungensis</name>
    <dbReference type="NCBI Taxonomy" id="2807619"/>
    <lineage>
        <taxon>Bacteria</taxon>
        <taxon>Pseudomonadati</taxon>
        <taxon>Pseudomonadota</taxon>
        <taxon>Gammaproteobacteria</taxon>
        <taxon>Vibrionales</taxon>
        <taxon>Vibrionaceae</taxon>
        <taxon>Vibrio</taxon>
    </lineage>
</organism>
<gene>
    <name evidence="3" type="ORF">JQC93_05975</name>
</gene>
<keyword evidence="4" id="KW-1185">Reference proteome</keyword>
<dbReference type="InterPro" id="IPR006674">
    <property type="entry name" value="HD_domain"/>
</dbReference>
<comment type="caution">
    <text evidence="3">The sequence shown here is derived from an EMBL/GenBank/DDBJ whole genome shotgun (WGS) entry which is preliminary data.</text>
</comment>
<keyword evidence="1" id="KW-0812">Transmembrane</keyword>
<reference evidence="3 4" key="1">
    <citation type="submission" date="2021-02" db="EMBL/GenBank/DDBJ databases">
        <authorList>
            <person name="Park J.-S."/>
        </authorList>
    </citation>
    <scope>NUCLEOTIDE SEQUENCE [LARGE SCALE GENOMIC DNA]</scope>
    <source>
        <strain evidence="3 4">188UL20-2</strain>
    </source>
</reference>
<keyword evidence="1" id="KW-1133">Transmembrane helix</keyword>
<proteinExistence type="predicted"/>
<dbReference type="EMBL" id="JAFEUM010000002">
    <property type="protein sequence ID" value="MBM7035952.1"/>
    <property type="molecule type" value="Genomic_DNA"/>
</dbReference>
<feature type="transmembrane region" description="Helical" evidence="1">
    <location>
        <begin position="6"/>
        <end position="26"/>
    </location>
</feature>
<evidence type="ECO:0000313" key="3">
    <source>
        <dbReference type="EMBL" id="MBM7035952.1"/>
    </source>
</evidence>
<dbReference type="Pfam" id="PF01966">
    <property type="entry name" value="HD"/>
    <property type="match status" value="1"/>
</dbReference>
<dbReference type="SMART" id="SM00471">
    <property type="entry name" value="HDc"/>
    <property type="match status" value="1"/>
</dbReference>
<dbReference type="Pfam" id="PF13487">
    <property type="entry name" value="HD_5"/>
    <property type="match status" value="1"/>
</dbReference>
<dbReference type="PANTHER" id="PTHR45228">
    <property type="entry name" value="CYCLIC DI-GMP PHOSPHODIESTERASE TM_0186-RELATED"/>
    <property type="match status" value="1"/>
</dbReference>
<evidence type="ECO:0000259" key="2">
    <source>
        <dbReference type="PROSITE" id="PS51832"/>
    </source>
</evidence>
<dbReference type="InterPro" id="IPR052020">
    <property type="entry name" value="Cyclic_di-GMP/3'3'-cGAMP_PDE"/>
</dbReference>
<evidence type="ECO:0000256" key="1">
    <source>
        <dbReference type="SAM" id="Phobius"/>
    </source>
</evidence>
<dbReference type="RefSeq" id="WP_205157569.1">
    <property type="nucleotide sequence ID" value="NZ_JAFEUM010000002.1"/>
</dbReference>
<keyword evidence="1" id="KW-0472">Membrane</keyword>
<accession>A0ABS2HJC1</accession>
<protein>
    <recommendedName>
        <fullName evidence="2">HD-GYP domain-containing protein</fullName>
    </recommendedName>
</protein>
<dbReference type="Proteomes" id="UP000809621">
    <property type="component" value="Unassembled WGS sequence"/>
</dbReference>
<dbReference type="Gene3D" id="1.10.3210.10">
    <property type="entry name" value="Hypothetical protein af1432"/>
    <property type="match status" value="2"/>
</dbReference>
<dbReference type="InterPro" id="IPR003607">
    <property type="entry name" value="HD/PDEase_dom"/>
</dbReference>
<dbReference type="CDD" id="cd00077">
    <property type="entry name" value="HDc"/>
    <property type="match status" value="2"/>
</dbReference>
<dbReference type="SUPFAM" id="SSF55781">
    <property type="entry name" value="GAF domain-like"/>
    <property type="match status" value="1"/>
</dbReference>
<sequence length="859" mass="98024">MKKVPFHIYLISTLTLLMVVTAIIVGDQLQSKLSAMSKTYIDEVAYLQSEVMHRTYQQIDINIRDIVYLLENQREYDGQQPSKLSDLTTNTRAIIERAFQSNSTFLSLTLMRNNESILRVEYDHDELQLLEVEPKPIDLSVKSVDGSLHLSYGKAVEGDEGFYFEPNFRIAPPYKLAIQLSTNRFFDSIQDFLEDKQDVGFYLVDKYNGINISSFQANGLMSDEQIFSLIQERPTKVTFNDIQYRIIYYEKGMSQFLMFTAVPDRVISKQFSPIVNELGTQLLLSFLMMLLSIYILTRLSTVKINQITDIANKIALFDFSAKQYPKSPISETNQLSESIEQLESTIQQLLSLIVNVASANSLNPLYRTLHDAVVPAYGSSVSLFYVYEEQCIDADTMQERILEEIVNYPVEFSNSDGTTTYRYDLTDESGHTIGVMFMRSHKNQVFSNELQAFIAQLSNLAAISLSKYQLLKQQKNLLASFTKTIASAIDAKSPHTGGHCQRVPELTMAMVEAAQTDNDSWKNFNLTEEELEEIYLAAWLHDCGKLTTQDHVIDKSTKLDMFGNRIHEIRTRFEVLKRDIEIKALASHVDSKTLEVVQQQCQAEYDTLTHEFEFVAKINLGESFVSEHDVAALQRISNRTYVRTFDASIGLSWEERQRTTPKDSLVGIHENVIADKHNHIINRDLSHQDDQRFTLKAPKHKYNFGEVYNLSITRGTLTPEERFLINDHIIQTIKLLEELPYPNYLASIPLIAGGHHEKMSGDGYPLSIEAEHLPVSARMLAIADIFEALTAKDRPYKTPKTLSQALSILAKMAKDRHIDADLLTLFISQEIYMAYALKHLNPEQIDSVDHQSLFAVYQG</sequence>
<evidence type="ECO:0000313" key="4">
    <source>
        <dbReference type="Proteomes" id="UP000809621"/>
    </source>
</evidence>
<name>A0ABS2HJC1_9VIBR</name>
<feature type="domain" description="HD-GYP" evidence="2">
    <location>
        <begin position="637"/>
        <end position="842"/>
    </location>
</feature>